<dbReference type="Gene3D" id="3.30.565.10">
    <property type="entry name" value="Histidine kinase-like ATPase, C-terminal domain"/>
    <property type="match status" value="1"/>
</dbReference>
<dbReference type="Proteomes" id="UP000319502">
    <property type="component" value="Unassembled WGS sequence"/>
</dbReference>
<dbReference type="CDD" id="cd06225">
    <property type="entry name" value="HAMP"/>
    <property type="match status" value="1"/>
</dbReference>
<feature type="modified residue" description="Phosphohistidine" evidence="14">
    <location>
        <position position="854"/>
    </location>
</feature>
<dbReference type="SUPFAM" id="SSF47226">
    <property type="entry name" value="Histidine-containing phosphotransfer domain, HPT domain"/>
    <property type="match status" value="1"/>
</dbReference>
<dbReference type="SUPFAM" id="SSF158472">
    <property type="entry name" value="HAMP domain-like"/>
    <property type="match status" value="1"/>
</dbReference>
<dbReference type="PRINTS" id="PR00344">
    <property type="entry name" value="BCTRLSENSOR"/>
</dbReference>
<proteinExistence type="predicted"/>
<dbReference type="Pfam" id="PF00672">
    <property type="entry name" value="HAMP"/>
    <property type="match status" value="1"/>
</dbReference>
<dbReference type="SMART" id="SM00387">
    <property type="entry name" value="HATPase_c"/>
    <property type="match status" value="1"/>
</dbReference>
<dbReference type="PROSITE" id="PS50109">
    <property type="entry name" value="HIS_KIN"/>
    <property type="match status" value="1"/>
</dbReference>
<feature type="domain" description="HPt" evidence="20">
    <location>
        <begin position="815"/>
        <end position="916"/>
    </location>
</feature>
<dbReference type="Pfam" id="PF00072">
    <property type="entry name" value="Response_reg"/>
    <property type="match status" value="1"/>
</dbReference>
<dbReference type="Pfam" id="PF02518">
    <property type="entry name" value="HATPase_c"/>
    <property type="match status" value="1"/>
</dbReference>
<evidence type="ECO:0000256" key="15">
    <source>
        <dbReference type="PROSITE-ProRule" id="PRU00169"/>
    </source>
</evidence>
<feature type="modified residue" description="4-aspartylphosphate" evidence="15">
    <location>
        <position position="698"/>
    </location>
</feature>
<dbReference type="InterPro" id="IPR003660">
    <property type="entry name" value="HAMP_dom"/>
</dbReference>
<dbReference type="FunFam" id="1.10.287.130:FF:000002">
    <property type="entry name" value="Two-component osmosensing histidine kinase"/>
    <property type="match status" value="1"/>
</dbReference>
<evidence type="ECO:0000256" key="2">
    <source>
        <dbReference type="ARBA" id="ARBA00004370"/>
    </source>
</evidence>
<dbReference type="InterPro" id="IPR008207">
    <property type="entry name" value="Sig_transdc_His_kin_Hpt_dom"/>
</dbReference>
<keyword evidence="22" id="KW-1185">Reference proteome</keyword>
<dbReference type="Pfam" id="PF00512">
    <property type="entry name" value="HisKA"/>
    <property type="match status" value="1"/>
</dbReference>
<evidence type="ECO:0000256" key="16">
    <source>
        <dbReference type="SAM" id="Phobius"/>
    </source>
</evidence>
<dbReference type="SUPFAM" id="SSF47384">
    <property type="entry name" value="Homodimeric domain of signal transducing histidine kinase"/>
    <property type="match status" value="1"/>
</dbReference>
<dbReference type="InterPro" id="IPR001789">
    <property type="entry name" value="Sig_transdc_resp-reg_receiver"/>
</dbReference>
<evidence type="ECO:0000259" key="18">
    <source>
        <dbReference type="PROSITE" id="PS50110"/>
    </source>
</evidence>
<keyword evidence="8" id="KW-0067">ATP-binding</keyword>
<dbReference type="SMART" id="SM00388">
    <property type="entry name" value="HisKA"/>
    <property type="match status" value="1"/>
</dbReference>
<dbReference type="InterPro" id="IPR004358">
    <property type="entry name" value="Sig_transdc_His_kin-like_C"/>
</dbReference>
<dbReference type="EMBL" id="VMNK01000018">
    <property type="protein sequence ID" value="TVO51899.1"/>
    <property type="molecule type" value="Genomic_DNA"/>
</dbReference>
<dbReference type="InterPro" id="IPR011006">
    <property type="entry name" value="CheY-like_superfamily"/>
</dbReference>
<dbReference type="PANTHER" id="PTHR45339">
    <property type="entry name" value="HYBRID SIGNAL TRANSDUCTION HISTIDINE KINASE J"/>
    <property type="match status" value="1"/>
</dbReference>
<dbReference type="PROSITE" id="PS50894">
    <property type="entry name" value="HPT"/>
    <property type="match status" value="1"/>
</dbReference>
<comment type="subunit">
    <text evidence="11">At low DSF concentrations, interacts with RpfF.</text>
</comment>
<dbReference type="CDD" id="cd16922">
    <property type="entry name" value="HATPase_EvgS-ArcB-TorS-like"/>
    <property type="match status" value="1"/>
</dbReference>
<keyword evidence="5" id="KW-0808">Transferase</keyword>
<dbReference type="Pfam" id="PF01627">
    <property type="entry name" value="Hpt"/>
    <property type="match status" value="1"/>
</dbReference>
<keyword evidence="16" id="KW-0812">Transmembrane</keyword>
<keyword evidence="16" id="KW-1133">Transmembrane helix</keyword>
<reference evidence="21 22" key="1">
    <citation type="submission" date="2019-07" db="EMBL/GenBank/DDBJ databases">
        <title>The pathways for chlorine oxyanion respiration interact through the shared metabolite chlorate.</title>
        <authorList>
            <person name="Barnum T.P."/>
            <person name="Cheng Y."/>
            <person name="Hill K.A."/>
            <person name="Lucas L.N."/>
            <person name="Carlson H.K."/>
            <person name="Coates J.D."/>
        </authorList>
    </citation>
    <scope>NUCLEOTIDE SEQUENCE [LARGE SCALE GENOMIC DNA]</scope>
    <source>
        <strain evidence="21 22">SFB-3</strain>
    </source>
</reference>
<evidence type="ECO:0000313" key="21">
    <source>
        <dbReference type="EMBL" id="TVO51899.1"/>
    </source>
</evidence>
<dbReference type="GO" id="GO:0000155">
    <property type="term" value="F:phosphorelay sensor kinase activity"/>
    <property type="evidence" value="ECO:0007669"/>
    <property type="project" value="InterPro"/>
</dbReference>
<keyword evidence="16" id="KW-0472">Membrane</keyword>
<dbReference type="SUPFAM" id="SSF52172">
    <property type="entry name" value="CheY-like"/>
    <property type="match status" value="2"/>
</dbReference>
<evidence type="ECO:0000256" key="8">
    <source>
        <dbReference type="ARBA" id="ARBA00022840"/>
    </source>
</evidence>
<gene>
    <name evidence="21" type="ORF">FHP91_18540</name>
</gene>
<evidence type="ECO:0000259" key="17">
    <source>
        <dbReference type="PROSITE" id="PS50109"/>
    </source>
</evidence>
<evidence type="ECO:0000256" key="5">
    <source>
        <dbReference type="ARBA" id="ARBA00022679"/>
    </source>
</evidence>
<keyword evidence="4 15" id="KW-0597">Phosphoprotein</keyword>
<comment type="subcellular location">
    <subcellularLocation>
        <location evidence="2">Membrane</location>
    </subcellularLocation>
</comment>
<dbReference type="InterPro" id="IPR005467">
    <property type="entry name" value="His_kinase_dom"/>
</dbReference>
<dbReference type="SMART" id="SM00448">
    <property type="entry name" value="REC"/>
    <property type="match status" value="2"/>
</dbReference>
<dbReference type="Gene3D" id="6.10.340.10">
    <property type="match status" value="1"/>
</dbReference>
<evidence type="ECO:0000259" key="20">
    <source>
        <dbReference type="PROSITE" id="PS50894"/>
    </source>
</evidence>
<evidence type="ECO:0000256" key="14">
    <source>
        <dbReference type="PROSITE-ProRule" id="PRU00110"/>
    </source>
</evidence>
<evidence type="ECO:0000256" key="4">
    <source>
        <dbReference type="ARBA" id="ARBA00022553"/>
    </source>
</evidence>
<accession>A0A557QG78</accession>
<dbReference type="Gene3D" id="3.40.50.2300">
    <property type="match status" value="2"/>
</dbReference>
<dbReference type="GO" id="GO:0005524">
    <property type="term" value="F:ATP binding"/>
    <property type="evidence" value="ECO:0007669"/>
    <property type="project" value="UniProtKB-KW"/>
</dbReference>
<dbReference type="OrthoDB" id="8552871at2"/>
<dbReference type="GO" id="GO:0005886">
    <property type="term" value="C:plasma membrane"/>
    <property type="evidence" value="ECO:0007669"/>
    <property type="project" value="UniProtKB-SubCell"/>
</dbReference>
<dbReference type="InterPro" id="IPR003661">
    <property type="entry name" value="HisK_dim/P_dom"/>
</dbReference>
<comment type="caution">
    <text evidence="21">The sequence shown here is derived from an EMBL/GenBank/DDBJ whole genome shotgun (WGS) entry which is preliminary data.</text>
</comment>
<dbReference type="EC" id="2.7.13.3" evidence="3"/>
<dbReference type="InterPro" id="IPR003594">
    <property type="entry name" value="HATPase_dom"/>
</dbReference>
<dbReference type="SUPFAM" id="SSF55874">
    <property type="entry name" value="ATPase domain of HSP90 chaperone/DNA topoisomerase II/histidine kinase"/>
    <property type="match status" value="1"/>
</dbReference>
<feature type="domain" description="HAMP" evidence="19">
    <location>
        <begin position="186"/>
        <end position="239"/>
    </location>
</feature>
<evidence type="ECO:0000256" key="3">
    <source>
        <dbReference type="ARBA" id="ARBA00012438"/>
    </source>
</evidence>
<comment type="catalytic activity">
    <reaction evidence="1">
        <text>ATP + protein L-histidine = ADP + protein N-phospho-L-histidine.</text>
        <dbReference type="EC" id="2.7.13.3"/>
    </reaction>
</comment>
<dbReference type="CDD" id="cd00082">
    <property type="entry name" value="HisKA"/>
    <property type="match status" value="1"/>
</dbReference>
<dbReference type="Gene3D" id="1.10.287.130">
    <property type="match status" value="1"/>
</dbReference>
<evidence type="ECO:0000313" key="22">
    <source>
        <dbReference type="Proteomes" id="UP000319502"/>
    </source>
</evidence>
<dbReference type="Pfam" id="PF17152">
    <property type="entry name" value="CHASE8"/>
    <property type="match status" value="1"/>
</dbReference>
<dbReference type="RefSeq" id="WP_144310990.1">
    <property type="nucleotide sequence ID" value="NZ_VMNK01000018.1"/>
</dbReference>
<keyword evidence="7" id="KW-0418">Kinase</keyword>
<evidence type="ECO:0000259" key="19">
    <source>
        <dbReference type="PROSITE" id="PS50885"/>
    </source>
</evidence>
<dbReference type="AlphaFoldDB" id="A0A557QG78"/>
<evidence type="ECO:0000256" key="9">
    <source>
        <dbReference type="ARBA" id="ARBA00023012"/>
    </source>
</evidence>
<dbReference type="PROSITE" id="PS50885">
    <property type="entry name" value="HAMP"/>
    <property type="match status" value="1"/>
</dbReference>
<evidence type="ECO:0000256" key="6">
    <source>
        <dbReference type="ARBA" id="ARBA00022741"/>
    </source>
</evidence>
<sequence>MALKPHRSLGRKLRSIVLVSIIVALVVAFLAIGLSELRQEVQRIQDQAAIYAELVVENGAAPLRFEDVGSAERLLGSLRHVEQIRAALLRRANGEVFATYPIDLEDIAPNFYPLRTLRVDEAGIWEFPRYFRAWPVRHDGEYLGDLVLEISLAGMLADMVEWFVLALVGLGLGGLVATLLVRRAEQSIVQPVVQLASVVRDVRNSGRYDVRAPAGPRDEVGELVDGFNSMLTEIEARDSALAAHRDRLEQDVALRTGELSMAKEEADVAREEAEAANRAKSLFLANMSHEIRTPMNGVLGMVELLRGTEMNSRQVRLIDTLHASAESLLYLINDVLDVSKIEAGKLELEQIEFSPRQAVEDVALLFAERAQRKDVELMVVVSANVPERVCADGHRFRQVLNNLVSNAVKFTDKGYIRIDLDARVAADGQLRLDGSVTDTGIGIPADLQPRLFQAFSQADSSMARRFGGTGLGLTISRQLVELMGGRLEFESIPEERTRFFFAVDARLCDPAPMFKPAGRVAIVAGSAPLRDALMVQTEALGYEADGYADPEALARAGAAPYTAVLVDRHGTNSDGFARIAQMARTGQRIVALIRLRSASDEEDARAAGAEACVPKPVLASDLLAVLRGDVSRQVRQQVSSAPTLRSRARVLLAEDHPVNAEIVCALLGECGCRVTVANNGREAVAMYRKGAFDLVLMDIQMPEMDGIEATREIRRAERSGTGSERVPILALTANAQRDDRAAALSAGMDDYLTKPVSGERLREALMRWAPTVPMDAPAVLGAPAAEPVDSAVVGELPALDMAVLLGVPGVRGDRAAPMLKRLAKLFVRETGQQVQALAEAFAQQDRSAAQRVAHKMKSAAAAVGASRLAGLARSLDTALKAGEDMSELPEVAELQPAFVAYQKALVDEGVELDGATAGKDLSS</sequence>
<feature type="transmembrane region" description="Helical" evidence="16">
    <location>
        <begin position="162"/>
        <end position="181"/>
    </location>
</feature>
<feature type="modified residue" description="4-aspartylphosphate" evidence="15">
    <location>
        <position position="567"/>
    </location>
</feature>
<protein>
    <recommendedName>
        <fullName evidence="12">Sensory/regulatory protein RpfC</fullName>
        <ecNumber evidence="3">2.7.13.3</ecNumber>
    </recommendedName>
    <alternativeName>
        <fullName evidence="13">Virulence sensor protein BvgS</fullName>
    </alternativeName>
</protein>
<dbReference type="InterPro" id="IPR036641">
    <property type="entry name" value="HPT_dom_sf"/>
</dbReference>
<keyword evidence="6" id="KW-0547">Nucleotide-binding</keyword>
<dbReference type="CDD" id="cd17546">
    <property type="entry name" value="REC_hyHK_CKI1_RcsC-like"/>
    <property type="match status" value="1"/>
</dbReference>
<dbReference type="InterPro" id="IPR033417">
    <property type="entry name" value="CHASE8"/>
</dbReference>
<evidence type="ECO:0000256" key="10">
    <source>
        <dbReference type="ARBA" id="ARBA00058004"/>
    </source>
</evidence>
<evidence type="ECO:0000256" key="7">
    <source>
        <dbReference type="ARBA" id="ARBA00022777"/>
    </source>
</evidence>
<feature type="domain" description="Histidine kinase" evidence="17">
    <location>
        <begin position="286"/>
        <end position="507"/>
    </location>
</feature>
<feature type="domain" description="Response regulatory" evidence="18">
    <location>
        <begin position="519"/>
        <end position="630"/>
    </location>
</feature>
<evidence type="ECO:0000256" key="11">
    <source>
        <dbReference type="ARBA" id="ARBA00064003"/>
    </source>
</evidence>
<keyword evidence="9" id="KW-0902">Two-component regulatory system</keyword>
<dbReference type="PROSITE" id="PS50110">
    <property type="entry name" value="RESPONSE_REGULATORY"/>
    <property type="match status" value="2"/>
</dbReference>
<name>A0A557QG78_9RHOO</name>
<dbReference type="FunFam" id="3.30.565.10:FF:000010">
    <property type="entry name" value="Sensor histidine kinase RcsC"/>
    <property type="match status" value="1"/>
</dbReference>
<feature type="transmembrane region" description="Helical" evidence="16">
    <location>
        <begin position="15"/>
        <end position="34"/>
    </location>
</feature>
<evidence type="ECO:0000256" key="12">
    <source>
        <dbReference type="ARBA" id="ARBA00068150"/>
    </source>
</evidence>
<dbReference type="PANTHER" id="PTHR45339:SF5">
    <property type="entry name" value="HISTIDINE KINASE"/>
    <property type="match status" value="1"/>
</dbReference>
<comment type="function">
    <text evidence="10">Member of the two-component regulatory system BvgS/BvgA. Phosphorylates BvgA via a four-step phosphorelay in response to environmental signals.</text>
</comment>
<evidence type="ECO:0000256" key="13">
    <source>
        <dbReference type="ARBA" id="ARBA00070152"/>
    </source>
</evidence>
<feature type="domain" description="Response regulatory" evidence="18">
    <location>
        <begin position="649"/>
        <end position="769"/>
    </location>
</feature>
<dbReference type="Gene3D" id="1.20.120.160">
    <property type="entry name" value="HPT domain"/>
    <property type="match status" value="1"/>
</dbReference>
<dbReference type="SMART" id="SM00304">
    <property type="entry name" value="HAMP"/>
    <property type="match status" value="1"/>
</dbReference>
<dbReference type="InterPro" id="IPR036890">
    <property type="entry name" value="HATPase_C_sf"/>
</dbReference>
<dbReference type="InterPro" id="IPR036097">
    <property type="entry name" value="HisK_dim/P_sf"/>
</dbReference>
<organism evidence="21 22">
    <name type="scientific">Denitromonas halophila</name>
    <dbReference type="NCBI Taxonomy" id="1629404"/>
    <lineage>
        <taxon>Bacteria</taxon>
        <taxon>Pseudomonadati</taxon>
        <taxon>Pseudomonadota</taxon>
        <taxon>Betaproteobacteria</taxon>
        <taxon>Rhodocyclales</taxon>
        <taxon>Zoogloeaceae</taxon>
        <taxon>Denitromonas</taxon>
    </lineage>
</organism>
<evidence type="ECO:0000256" key="1">
    <source>
        <dbReference type="ARBA" id="ARBA00000085"/>
    </source>
</evidence>